<accession>A0AB74UJ77</accession>
<dbReference type="GO" id="GO:0016226">
    <property type="term" value="P:iron-sulfur cluster assembly"/>
    <property type="evidence" value="ECO:0007669"/>
    <property type="project" value="TreeGrafter"/>
</dbReference>
<dbReference type="RefSeq" id="WP_353982157.1">
    <property type="nucleotide sequence ID" value="NZ_CP159578.1"/>
</dbReference>
<dbReference type="InterPro" id="IPR017703">
    <property type="entry name" value="YgfZ/GCV_T_CS"/>
</dbReference>
<dbReference type="InterPro" id="IPR045179">
    <property type="entry name" value="YgfZ/GcvT"/>
</dbReference>
<dbReference type="NCBIfam" id="TIGR03317">
    <property type="entry name" value="ygfZ_signature"/>
    <property type="match status" value="1"/>
</dbReference>
<evidence type="ECO:0000313" key="3">
    <source>
        <dbReference type="EMBL" id="XCJ81408.1"/>
    </source>
</evidence>
<dbReference type="SUPFAM" id="SSF103025">
    <property type="entry name" value="Folate-binding domain"/>
    <property type="match status" value="1"/>
</dbReference>
<dbReference type="PANTHER" id="PTHR22602:SF0">
    <property type="entry name" value="TRANSFERASE CAF17, MITOCHONDRIAL-RELATED"/>
    <property type="match status" value="1"/>
</dbReference>
<dbReference type="EMBL" id="CP159578">
    <property type="protein sequence ID" value="XCJ81408.1"/>
    <property type="molecule type" value="Genomic_DNA"/>
</dbReference>
<evidence type="ECO:0000256" key="1">
    <source>
        <dbReference type="SAM" id="MobiDB-lite"/>
    </source>
</evidence>
<reference evidence="3" key="1">
    <citation type="submission" date="2024-06" db="EMBL/GenBank/DDBJ databases">
        <title>Complete genome of Salinicola endophyticus HNIBRBA4755.</title>
        <authorList>
            <person name="Shin S.Y."/>
            <person name="Kang H."/>
            <person name="Song J."/>
        </authorList>
    </citation>
    <scope>NUCLEOTIDE SEQUENCE</scope>
    <source>
        <strain evidence="3">HNIBRBA4755</strain>
    </source>
</reference>
<dbReference type="AlphaFoldDB" id="A0AB74UJ77"/>
<dbReference type="Pfam" id="PF01571">
    <property type="entry name" value="GCV_T"/>
    <property type="match status" value="1"/>
</dbReference>
<organism evidence="3">
    <name type="scientific">Salinicola endophyticus</name>
    <dbReference type="NCBI Taxonomy" id="1949083"/>
    <lineage>
        <taxon>Bacteria</taxon>
        <taxon>Pseudomonadati</taxon>
        <taxon>Pseudomonadota</taxon>
        <taxon>Gammaproteobacteria</taxon>
        <taxon>Oceanospirillales</taxon>
        <taxon>Halomonadaceae</taxon>
        <taxon>Salinicola</taxon>
    </lineage>
</organism>
<feature type="region of interest" description="Disordered" evidence="1">
    <location>
        <begin position="327"/>
        <end position="347"/>
    </location>
</feature>
<dbReference type="Gene3D" id="3.30.70.1400">
    <property type="entry name" value="Aminomethyltransferase beta-barrel domains"/>
    <property type="match status" value="1"/>
</dbReference>
<evidence type="ECO:0000259" key="2">
    <source>
        <dbReference type="Pfam" id="PF01571"/>
    </source>
</evidence>
<dbReference type="Gene3D" id="2.40.30.160">
    <property type="match status" value="1"/>
</dbReference>
<dbReference type="PANTHER" id="PTHR22602">
    <property type="entry name" value="TRANSFERASE CAF17, MITOCHONDRIAL-RELATED"/>
    <property type="match status" value="1"/>
</dbReference>
<sequence>MHDWTAHLEAQGGQPRDALHWQFPDDAHQADDASALVPLTHLAVLECRGADAARFLQGQTSANVEHANGTLAPLTVFCTPKGRVLANAELLKVAPEHYWLVLHASLVAPLKQQLDKYAPFYKMTLAARDDLVLLGVVGDTSIAATWPSTAWHMAHDNASVVVRHPGPQPRWLVALPADQAETQWAALTAELALNGTDLWLRADIAAGLAWLTQAHSDSYLPQMINWEALGGISFRKGCYTGQEVVARAHFRGQVKRRLGVARLAGDTPPVLGSEIRDAQEKRVGEVCQAETDPSGTGCQLLIVISTAVADDEPLQVEGRELTRAPLPYPLERLDPETLAAASEPAQA</sequence>
<feature type="domain" description="GCVT N-terminal" evidence="2">
    <location>
        <begin position="25"/>
        <end position="141"/>
    </location>
</feature>
<proteinExistence type="predicted"/>
<gene>
    <name evidence="3" type="ORF">ABV408_09565</name>
</gene>
<dbReference type="Gene3D" id="3.30.70.1630">
    <property type="match status" value="1"/>
</dbReference>
<name>A0AB74UJ77_9GAMM</name>
<protein>
    <submittedName>
        <fullName evidence="3">Folate-binding protein</fullName>
    </submittedName>
</protein>
<dbReference type="InterPro" id="IPR006222">
    <property type="entry name" value="GCVT_N"/>
</dbReference>